<dbReference type="PANTHER" id="PTHR43792:SF1">
    <property type="entry name" value="N-ACETYLTRANSFERASE DOMAIN-CONTAINING PROTEIN"/>
    <property type="match status" value="1"/>
</dbReference>
<name>A0A1J4Q7M6_9ACTN</name>
<evidence type="ECO:0000313" key="3">
    <source>
        <dbReference type="Proteomes" id="UP000034838"/>
    </source>
</evidence>
<evidence type="ECO:0000313" key="2">
    <source>
        <dbReference type="EMBL" id="OIK28366.1"/>
    </source>
</evidence>
<keyword evidence="3" id="KW-1185">Reference proteome</keyword>
<protein>
    <submittedName>
        <fullName evidence="2">GNAT family N-acetyltransferase</fullName>
    </submittedName>
</protein>
<organism evidence="2 3">
    <name type="scientific">Streptomyces malaysiense</name>
    <dbReference type="NCBI Taxonomy" id="1428626"/>
    <lineage>
        <taxon>Bacteria</taxon>
        <taxon>Bacillati</taxon>
        <taxon>Actinomycetota</taxon>
        <taxon>Actinomycetes</taxon>
        <taxon>Kitasatosporales</taxon>
        <taxon>Streptomycetaceae</taxon>
        <taxon>Streptomyces</taxon>
    </lineage>
</organism>
<dbReference type="GO" id="GO:0016747">
    <property type="term" value="F:acyltransferase activity, transferring groups other than amino-acyl groups"/>
    <property type="evidence" value="ECO:0007669"/>
    <property type="project" value="InterPro"/>
</dbReference>
<dbReference type="Pfam" id="PF13302">
    <property type="entry name" value="Acetyltransf_3"/>
    <property type="match status" value="1"/>
</dbReference>
<dbReference type="PANTHER" id="PTHR43792">
    <property type="entry name" value="GNAT FAMILY, PUTATIVE (AFU_ORTHOLOGUE AFUA_3G00765)-RELATED-RELATED"/>
    <property type="match status" value="1"/>
</dbReference>
<evidence type="ECO:0000259" key="1">
    <source>
        <dbReference type="PROSITE" id="PS51186"/>
    </source>
</evidence>
<dbReference type="Proteomes" id="UP000034838">
    <property type="component" value="Unassembled WGS sequence"/>
</dbReference>
<reference evidence="2" key="1">
    <citation type="submission" date="2016-10" db="EMBL/GenBank/DDBJ databases">
        <title>Genome sequence of Streptomyces malaysiense MUSC 136.</title>
        <authorList>
            <person name="Lee L.-H."/>
            <person name="Ser H.-L."/>
        </authorList>
    </citation>
    <scope>NUCLEOTIDE SEQUENCE [LARGE SCALE GENOMIC DNA]</scope>
    <source>
        <strain evidence="2">MUSC 136</strain>
    </source>
</reference>
<gene>
    <name evidence="2" type="ORF">VT52_006840</name>
</gene>
<dbReference type="OrthoDB" id="3533156at2"/>
<dbReference type="InterPro" id="IPR051531">
    <property type="entry name" value="N-acetyltransferase"/>
</dbReference>
<dbReference type="AlphaFoldDB" id="A0A1J4Q7M6"/>
<accession>A0A1J4Q7M6</accession>
<comment type="caution">
    <text evidence="2">The sequence shown here is derived from an EMBL/GenBank/DDBJ whole genome shotgun (WGS) entry which is preliminary data.</text>
</comment>
<proteinExistence type="predicted"/>
<dbReference type="RefSeq" id="WP_046420246.1">
    <property type="nucleotide sequence ID" value="NZ_LBDA02000012.1"/>
</dbReference>
<dbReference type="PROSITE" id="PS51186">
    <property type="entry name" value="GNAT"/>
    <property type="match status" value="1"/>
</dbReference>
<dbReference type="InterPro" id="IPR016181">
    <property type="entry name" value="Acyl_CoA_acyltransferase"/>
</dbReference>
<sequence length="195" mass="21015">MEDLGSVAWPPEPIRTERLMLREPESRDRTAFIELLASPEVHTYLGGPRPRDELEREIPEAPERRPGSFVVDLDGAMIGLILLRRATGHSRPAAAGKADLGYLFLPRAWGRGYAAEACAAALGWLEDALPGEPVVLTTQSANVGSMRLAAKLGFSEVERFEAWGAEQWLGMRSTVTPSARATGILRPSAGGPGGD</sequence>
<dbReference type="EMBL" id="LBDA02000012">
    <property type="protein sequence ID" value="OIK28366.1"/>
    <property type="molecule type" value="Genomic_DNA"/>
</dbReference>
<dbReference type="Gene3D" id="3.40.630.30">
    <property type="match status" value="1"/>
</dbReference>
<feature type="domain" description="N-acetyltransferase" evidence="1">
    <location>
        <begin position="19"/>
        <end position="176"/>
    </location>
</feature>
<dbReference type="SUPFAM" id="SSF55729">
    <property type="entry name" value="Acyl-CoA N-acyltransferases (Nat)"/>
    <property type="match status" value="1"/>
</dbReference>
<dbReference type="InterPro" id="IPR000182">
    <property type="entry name" value="GNAT_dom"/>
</dbReference>